<feature type="transmembrane region" description="Helical" evidence="7">
    <location>
        <begin position="12"/>
        <end position="40"/>
    </location>
</feature>
<dbReference type="PANTHER" id="PTHR30587:SF2">
    <property type="entry name" value="SURFACE PRESENTATION OF ANTIGENS PROTEIN SPAP"/>
    <property type="match status" value="1"/>
</dbReference>
<dbReference type="InterPro" id="IPR005838">
    <property type="entry name" value="T3SS_IM_P"/>
</dbReference>
<name>A0A3N6Q948_9BURK</name>
<comment type="similarity">
    <text evidence="2">Belongs to the FliP/MopC/SpaP family.</text>
</comment>
<sequence>MRDQVVNLQFIVLFFFLGLLPLIVTMTTSFTKISIVLTLLRSAVGVQQAPGNMALSALALAATLVVMAPTLEKIGADPAINESIERGEMPAVADLYRGVRGPLGDFMFQHSRPAERAFMVTAAKRLNPEHDVQETDFSVLIPAFMISEISSGFEAGFLLYMAFLVIDLVVANILMAMGMVMLSPTMVSTPLKLFVLVSVSGISKLMHGLIVSYAR</sequence>
<keyword evidence="9" id="KW-1185">Reference proteome</keyword>
<evidence type="ECO:0000256" key="4">
    <source>
        <dbReference type="ARBA" id="ARBA00022692"/>
    </source>
</evidence>
<comment type="subcellular location">
    <subcellularLocation>
        <location evidence="1">Cell membrane</location>
        <topology evidence="1">Multi-pass membrane protein</topology>
    </subcellularLocation>
</comment>
<evidence type="ECO:0000256" key="7">
    <source>
        <dbReference type="SAM" id="Phobius"/>
    </source>
</evidence>
<dbReference type="EMBL" id="RQIS01000002">
    <property type="protein sequence ID" value="RQH09096.1"/>
    <property type="molecule type" value="Genomic_DNA"/>
</dbReference>
<evidence type="ECO:0000256" key="2">
    <source>
        <dbReference type="ARBA" id="ARBA00006257"/>
    </source>
</evidence>
<organism evidence="8 9">
    <name type="scientific">Paraburkholderia dinghuensis</name>
    <dbReference type="NCBI Taxonomy" id="2305225"/>
    <lineage>
        <taxon>Bacteria</taxon>
        <taxon>Pseudomonadati</taxon>
        <taxon>Pseudomonadota</taxon>
        <taxon>Betaproteobacteria</taxon>
        <taxon>Burkholderiales</taxon>
        <taxon>Burkholderiaceae</taxon>
        <taxon>Paraburkholderia</taxon>
    </lineage>
</organism>
<dbReference type="PANTHER" id="PTHR30587">
    <property type="entry name" value="FLAGELLAR BIOSYNTHETIC PROTEIN FLIP"/>
    <property type="match status" value="1"/>
</dbReference>
<feature type="transmembrane region" description="Helical" evidence="7">
    <location>
        <begin position="52"/>
        <end position="71"/>
    </location>
</feature>
<reference evidence="8 9" key="1">
    <citation type="submission" date="2018-11" db="EMBL/GenBank/DDBJ databases">
        <title>Paraburkholderia sp. DHOA04, isolated from soil.</title>
        <authorList>
            <person name="Gao Z.-H."/>
            <person name="Qiu L.-H."/>
            <person name="Fu J.-C."/>
        </authorList>
    </citation>
    <scope>NUCLEOTIDE SEQUENCE [LARGE SCALE GENOMIC DNA]</scope>
    <source>
        <strain evidence="8 9">DHOA04</strain>
    </source>
</reference>
<keyword evidence="3" id="KW-1003">Cell membrane</keyword>
<keyword evidence="6 7" id="KW-0472">Membrane</keyword>
<keyword evidence="4 7" id="KW-0812">Transmembrane</keyword>
<evidence type="ECO:0000256" key="6">
    <source>
        <dbReference type="ARBA" id="ARBA00023136"/>
    </source>
</evidence>
<dbReference type="AlphaFoldDB" id="A0A3N6Q948"/>
<feature type="transmembrane region" description="Helical" evidence="7">
    <location>
        <begin position="193"/>
        <end position="214"/>
    </location>
</feature>
<gene>
    <name evidence="8" type="ORF">D1Y85_04330</name>
</gene>
<comment type="caution">
    <text evidence="8">The sequence shown here is derived from an EMBL/GenBank/DDBJ whole genome shotgun (WGS) entry which is preliminary data.</text>
</comment>
<dbReference type="GO" id="GO:0009306">
    <property type="term" value="P:protein secretion"/>
    <property type="evidence" value="ECO:0007669"/>
    <property type="project" value="InterPro"/>
</dbReference>
<dbReference type="Pfam" id="PF00813">
    <property type="entry name" value="FliP"/>
    <property type="match status" value="1"/>
</dbReference>
<dbReference type="NCBIfam" id="NF009438">
    <property type="entry name" value="PRK12797.1"/>
    <property type="match status" value="1"/>
</dbReference>
<evidence type="ECO:0000313" key="8">
    <source>
        <dbReference type="EMBL" id="RQH09096.1"/>
    </source>
</evidence>
<evidence type="ECO:0000256" key="1">
    <source>
        <dbReference type="ARBA" id="ARBA00004651"/>
    </source>
</evidence>
<evidence type="ECO:0000256" key="5">
    <source>
        <dbReference type="ARBA" id="ARBA00022989"/>
    </source>
</evidence>
<evidence type="ECO:0000256" key="3">
    <source>
        <dbReference type="ARBA" id="ARBA00022475"/>
    </source>
</evidence>
<protein>
    <submittedName>
        <fullName evidence="8">EscR/YscR/HrcR family type III secretion system export apparatus protein</fullName>
    </submittedName>
</protein>
<dbReference type="OrthoDB" id="9805111at2"/>
<dbReference type="RefSeq" id="WP_124149796.1">
    <property type="nucleotide sequence ID" value="NZ_RQIS01000002.1"/>
</dbReference>
<keyword evidence="5 7" id="KW-1133">Transmembrane helix</keyword>
<dbReference type="Proteomes" id="UP000272778">
    <property type="component" value="Unassembled WGS sequence"/>
</dbReference>
<dbReference type="GO" id="GO:0005886">
    <property type="term" value="C:plasma membrane"/>
    <property type="evidence" value="ECO:0007669"/>
    <property type="project" value="UniProtKB-SubCell"/>
</dbReference>
<accession>A0A3N6Q948</accession>
<proteinExistence type="inferred from homology"/>
<dbReference type="PRINTS" id="PR01302">
    <property type="entry name" value="TYPE3IMPPROT"/>
</dbReference>
<evidence type="ECO:0000313" key="9">
    <source>
        <dbReference type="Proteomes" id="UP000272778"/>
    </source>
</evidence>
<feature type="transmembrane region" description="Helical" evidence="7">
    <location>
        <begin position="157"/>
        <end position="181"/>
    </location>
</feature>